<dbReference type="GO" id="GO:0005525">
    <property type="term" value="F:GTP binding"/>
    <property type="evidence" value="ECO:0007669"/>
    <property type="project" value="UniProtKB-KW"/>
</dbReference>
<evidence type="ECO:0000256" key="2">
    <source>
        <dbReference type="ARBA" id="ARBA00022741"/>
    </source>
</evidence>
<proteinExistence type="inferred from homology"/>
<reference evidence="6" key="1">
    <citation type="journal article" date="2014" name="Int. J. Syst. Evol. Microbiol.">
        <title>Complete genome sequence of Corynebacterium casei LMG S-19264T (=DSM 44701T), isolated from a smear-ripened cheese.</title>
        <authorList>
            <consortium name="US DOE Joint Genome Institute (JGI-PGF)"/>
            <person name="Walter F."/>
            <person name="Albersmeier A."/>
            <person name="Kalinowski J."/>
            <person name="Ruckert C."/>
        </authorList>
    </citation>
    <scope>NUCLEOTIDE SEQUENCE</scope>
    <source>
        <strain evidence="6">JCM 4988</strain>
    </source>
</reference>
<keyword evidence="7" id="KW-1185">Reference proteome</keyword>
<keyword evidence="5" id="KW-0143">Chaperone</keyword>
<keyword evidence="4" id="KW-0342">GTP-binding</keyword>
<evidence type="ECO:0000256" key="5">
    <source>
        <dbReference type="ARBA" id="ARBA00023186"/>
    </source>
</evidence>
<accession>A0A918Q4M4</accession>
<dbReference type="Proteomes" id="UP000630936">
    <property type="component" value="Unassembled WGS sequence"/>
</dbReference>
<dbReference type="RefSeq" id="WP_190123322.1">
    <property type="nucleotide sequence ID" value="NZ_BMWG01000006.1"/>
</dbReference>
<organism evidence="6 7">
    <name type="scientific">Streptomyces inusitatus</name>
    <dbReference type="NCBI Taxonomy" id="68221"/>
    <lineage>
        <taxon>Bacteria</taxon>
        <taxon>Bacillati</taxon>
        <taxon>Actinomycetota</taxon>
        <taxon>Actinomycetes</taxon>
        <taxon>Kitasatosporales</taxon>
        <taxon>Streptomycetaceae</taxon>
        <taxon>Streptomyces</taxon>
    </lineage>
</organism>
<sequence length="318" mass="33310">MADVPQLVAQAREGRPRAVARLISLVEGASPQLREVMAALAPLTGGAYVVGLTGSPGVGKSTSTSALVTAYRRAGRRVGVLAVDPSSPFSGGALLGDRVRMSEHASDPGVYIRSMATRGHLGGLAWAAPQAIRVLDAAGCEVILVETVGVGQSEVEIAAQADTSVVLLAPGMGDGIQAAKAGILEIGDVYVVNKADRDGADATARELNHMLGLGEARAPGDWRPPIVRTVASRGEGTDEVVEALEKHRAWMEESGALQRRRVRRAAGEVETIAVTALRERIGDLHGDRRLDELARRIVAGELDPYRAADELVAGLTES</sequence>
<evidence type="ECO:0000256" key="4">
    <source>
        <dbReference type="ARBA" id="ARBA00023134"/>
    </source>
</evidence>
<gene>
    <name evidence="6" type="ORF">GCM10010387_27620</name>
</gene>
<dbReference type="PANTHER" id="PTHR43087:SF1">
    <property type="entry name" value="LAO_AO TRANSPORT SYSTEM ATPASE"/>
    <property type="match status" value="1"/>
</dbReference>
<evidence type="ECO:0000256" key="1">
    <source>
        <dbReference type="ARBA" id="ARBA00009625"/>
    </source>
</evidence>
<dbReference type="NCBIfam" id="TIGR00750">
    <property type="entry name" value="lao"/>
    <property type="match status" value="1"/>
</dbReference>
<dbReference type="GO" id="GO:0003924">
    <property type="term" value="F:GTPase activity"/>
    <property type="evidence" value="ECO:0007669"/>
    <property type="project" value="InterPro"/>
</dbReference>
<comment type="similarity">
    <text evidence="1">Belongs to the SIMIBI class G3E GTPase family. ArgK/MeaB subfamily.</text>
</comment>
<dbReference type="PANTHER" id="PTHR43087">
    <property type="entry name" value="LYSINE/ARGININE/ORNITHINE TRANSPORT SYSTEM KINASE"/>
    <property type="match status" value="1"/>
</dbReference>
<dbReference type="InterPro" id="IPR027417">
    <property type="entry name" value="P-loop_NTPase"/>
</dbReference>
<evidence type="ECO:0000256" key="3">
    <source>
        <dbReference type="ARBA" id="ARBA00022801"/>
    </source>
</evidence>
<dbReference type="Gene3D" id="3.40.50.300">
    <property type="entry name" value="P-loop containing nucleotide triphosphate hydrolases"/>
    <property type="match status" value="1"/>
</dbReference>
<dbReference type="CDD" id="cd03114">
    <property type="entry name" value="MMAA-like"/>
    <property type="match status" value="1"/>
</dbReference>
<reference evidence="6" key="2">
    <citation type="submission" date="2020-09" db="EMBL/GenBank/DDBJ databases">
        <authorList>
            <person name="Sun Q."/>
            <person name="Ohkuma M."/>
        </authorList>
    </citation>
    <scope>NUCLEOTIDE SEQUENCE</scope>
    <source>
        <strain evidence="6">JCM 4988</strain>
    </source>
</reference>
<evidence type="ECO:0000313" key="6">
    <source>
        <dbReference type="EMBL" id="GGZ31906.1"/>
    </source>
</evidence>
<protein>
    <submittedName>
        <fullName evidence="6">Transporter</fullName>
    </submittedName>
</protein>
<dbReference type="AlphaFoldDB" id="A0A918Q4M4"/>
<keyword evidence="3" id="KW-0378">Hydrolase</keyword>
<dbReference type="InterPro" id="IPR052040">
    <property type="entry name" value="GTPase/Isobutyryl-CoA_mutase"/>
</dbReference>
<name>A0A918Q4M4_9ACTN</name>
<dbReference type="InterPro" id="IPR005129">
    <property type="entry name" value="GTPase_ArgK"/>
</dbReference>
<evidence type="ECO:0000313" key="7">
    <source>
        <dbReference type="Proteomes" id="UP000630936"/>
    </source>
</evidence>
<dbReference type="SUPFAM" id="SSF52540">
    <property type="entry name" value="P-loop containing nucleoside triphosphate hydrolases"/>
    <property type="match status" value="1"/>
</dbReference>
<comment type="caution">
    <text evidence="6">The sequence shown here is derived from an EMBL/GenBank/DDBJ whole genome shotgun (WGS) entry which is preliminary data.</text>
</comment>
<keyword evidence="2" id="KW-0547">Nucleotide-binding</keyword>
<dbReference type="EMBL" id="BMWG01000006">
    <property type="protein sequence ID" value="GGZ31906.1"/>
    <property type="molecule type" value="Genomic_DNA"/>
</dbReference>
<dbReference type="Pfam" id="PF03308">
    <property type="entry name" value="MeaB"/>
    <property type="match status" value="1"/>
</dbReference>